<keyword evidence="2" id="KW-1133">Transmembrane helix</keyword>
<evidence type="ECO:0000313" key="4">
    <source>
        <dbReference type="Proteomes" id="UP000076532"/>
    </source>
</evidence>
<dbReference type="AlphaFoldDB" id="A0A166PC67"/>
<keyword evidence="4" id="KW-1185">Reference proteome</keyword>
<reference evidence="3 4" key="1">
    <citation type="journal article" date="2016" name="Mol. Biol. Evol.">
        <title>Comparative Genomics of Early-Diverging Mushroom-Forming Fungi Provides Insights into the Origins of Lignocellulose Decay Capabilities.</title>
        <authorList>
            <person name="Nagy L.G."/>
            <person name="Riley R."/>
            <person name="Tritt A."/>
            <person name="Adam C."/>
            <person name="Daum C."/>
            <person name="Floudas D."/>
            <person name="Sun H."/>
            <person name="Yadav J.S."/>
            <person name="Pangilinan J."/>
            <person name="Larsson K.H."/>
            <person name="Matsuura K."/>
            <person name="Barry K."/>
            <person name="Labutti K."/>
            <person name="Kuo R."/>
            <person name="Ohm R.A."/>
            <person name="Bhattacharya S.S."/>
            <person name="Shirouzu T."/>
            <person name="Yoshinaga Y."/>
            <person name="Martin F.M."/>
            <person name="Grigoriev I.V."/>
            <person name="Hibbett D.S."/>
        </authorList>
    </citation>
    <scope>NUCLEOTIDE SEQUENCE [LARGE SCALE GENOMIC DNA]</scope>
    <source>
        <strain evidence="3 4">CBS 109695</strain>
    </source>
</reference>
<dbReference type="EMBL" id="KV417517">
    <property type="protein sequence ID" value="KZP25940.1"/>
    <property type="molecule type" value="Genomic_DNA"/>
</dbReference>
<sequence>MHISLTPTPASPNASTSASANTPAPPLGVDLTWYRLLNIASPTAFVISKAVLLLRGRDTSTTWLDLALITFGTFMWWCGHYESLESPQWHWFFHQDLCRPTLVFFRSQRLVDGEQAIRRLLWSRGISYYLLALWSLNAVFFAFWFGSIYWLDTIWENKPWYMLISSLIMFNIVHAIGDWAMLSHAKLVERDMQHEVVVSA</sequence>
<feature type="region of interest" description="Disordered" evidence="1">
    <location>
        <begin position="1"/>
        <end position="22"/>
    </location>
</feature>
<keyword evidence="2" id="KW-0472">Membrane</keyword>
<gene>
    <name evidence="3" type="ORF">FIBSPDRAFT_949748</name>
</gene>
<evidence type="ECO:0000256" key="1">
    <source>
        <dbReference type="SAM" id="MobiDB-lite"/>
    </source>
</evidence>
<accession>A0A166PC67</accession>
<proteinExistence type="predicted"/>
<feature type="transmembrane region" description="Helical" evidence="2">
    <location>
        <begin position="33"/>
        <end position="54"/>
    </location>
</feature>
<keyword evidence="2" id="KW-0812">Transmembrane</keyword>
<organism evidence="3 4">
    <name type="scientific">Athelia psychrophila</name>
    <dbReference type="NCBI Taxonomy" id="1759441"/>
    <lineage>
        <taxon>Eukaryota</taxon>
        <taxon>Fungi</taxon>
        <taxon>Dikarya</taxon>
        <taxon>Basidiomycota</taxon>
        <taxon>Agaricomycotina</taxon>
        <taxon>Agaricomycetes</taxon>
        <taxon>Agaricomycetidae</taxon>
        <taxon>Atheliales</taxon>
        <taxon>Atheliaceae</taxon>
        <taxon>Athelia</taxon>
    </lineage>
</organism>
<evidence type="ECO:0000313" key="3">
    <source>
        <dbReference type="EMBL" id="KZP25940.1"/>
    </source>
</evidence>
<dbReference type="OrthoDB" id="3268450at2759"/>
<feature type="transmembrane region" description="Helical" evidence="2">
    <location>
        <begin position="128"/>
        <end position="148"/>
    </location>
</feature>
<feature type="transmembrane region" description="Helical" evidence="2">
    <location>
        <begin position="160"/>
        <end position="182"/>
    </location>
</feature>
<dbReference type="Proteomes" id="UP000076532">
    <property type="component" value="Unassembled WGS sequence"/>
</dbReference>
<evidence type="ECO:0000256" key="2">
    <source>
        <dbReference type="SAM" id="Phobius"/>
    </source>
</evidence>
<name>A0A166PC67_9AGAM</name>
<protein>
    <submittedName>
        <fullName evidence="3">Uncharacterized protein</fullName>
    </submittedName>
</protein>